<dbReference type="InterPro" id="IPR011990">
    <property type="entry name" value="TPR-like_helical_dom_sf"/>
</dbReference>
<dbReference type="OrthoDB" id="19930at2"/>
<feature type="region of interest" description="Disordered" evidence="1">
    <location>
        <begin position="130"/>
        <end position="149"/>
    </location>
</feature>
<gene>
    <name evidence="2" type="ordered locus">wcw_0345</name>
</gene>
<sequence>MTSVFEPKTIEEYQTQIKELNPINKTDSILKLIEENQAKYAGVSEMETFFKGEHAFYSKNYEKALVHYMRARQVKEFEFYCYRATAFVSFMRKNLEKAANFLDKALSLKPEDPSCLDLKHELQADREPLNEVEETAPETPPAPKVPAEPSSDFIASKLGVDVEAEQELESRIHSHREKTKASIRSYLEQAPKPPKTEENILHVLCGWDQPRSGDVIPHLPPKSGGIFLRWNGHGIAINPGTSFLDRFHKAGLHLNMIDSVIVTEPHTDAHADIQKIYDLNYELNKVRTDLHIIRYYLNHNAHQRLSHTLKPNFKQERNTVHSLELFLDSPDIEKESLSNDVSLHYFSTGTRSSISGNDKAYSLAIWLEMNKGAEVKRIGYVSGAGWSPALGSHFSRIDLMLSGFGSTEPNDYGKLNYQENELGYFGTYTLMEEVKPVLHLITGFDGKQGDVRLEIMKKMRKEFRKNHTNAPNAPVILPADKGMRVELAQMKVFSSINGEMLEPKDVLICKTRDTFGTLNYISQDSVL</sequence>
<dbReference type="eggNOG" id="COG1234">
    <property type="taxonomic scope" value="Bacteria"/>
</dbReference>
<evidence type="ECO:0000313" key="2">
    <source>
        <dbReference type="EMBL" id="ADI37719.1"/>
    </source>
</evidence>
<dbReference type="eggNOG" id="COG0457">
    <property type="taxonomic scope" value="Bacteria"/>
</dbReference>
<dbReference type="SUPFAM" id="SSF56281">
    <property type="entry name" value="Metallo-hydrolase/oxidoreductase"/>
    <property type="match status" value="1"/>
</dbReference>
<keyword evidence="3" id="KW-1185">Reference proteome</keyword>
<dbReference type="EMBL" id="CP001928">
    <property type="protein sequence ID" value="ADI37719.1"/>
    <property type="molecule type" value="Genomic_DNA"/>
</dbReference>
<dbReference type="Gene3D" id="1.25.40.10">
    <property type="entry name" value="Tetratricopeptide repeat domain"/>
    <property type="match status" value="1"/>
</dbReference>
<dbReference type="InterPro" id="IPR036866">
    <property type="entry name" value="RibonucZ/Hydroxyglut_hydro"/>
</dbReference>
<dbReference type="RefSeq" id="WP_013181447.1">
    <property type="nucleotide sequence ID" value="NC_014225.1"/>
</dbReference>
<reference evidence="2 3" key="1">
    <citation type="journal article" date="2010" name="PLoS ONE">
        <title>The Waddlia genome: a window into chlamydial biology.</title>
        <authorList>
            <person name="Bertelli C."/>
            <person name="Collyn F."/>
            <person name="Croxatto A."/>
            <person name="Ruckert C."/>
            <person name="Polkinghorne A."/>
            <person name="Kebbi-Beghdadi C."/>
            <person name="Goesmann A."/>
            <person name="Vaughan L."/>
            <person name="Greub G."/>
        </authorList>
    </citation>
    <scope>NUCLEOTIDE SEQUENCE [LARGE SCALE GENOMIC DNA]</scope>
    <source>
        <strain evidence="3">ATCC VR-1470 / WSU 86-1044</strain>
    </source>
</reference>
<dbReference type="HOGENOM" id="CLU_516727_0_0_0"/>
<dbReference type="Gene3D" id="3.60.15.10">
    <property type="entry name" value="Ribonuclease Z/Hydroxyacylglutathione hydrolase-like"/>
    <property type="match status" value="1"/>
</dbReference>
<organism evidence="2 3">
    <name type="scientific">Waddlia chondrophila (strain ATCC VR-1470 / WSU 86-1044)</name>
    <dbReference type="NCBI Taxonomy" id="716544"/>
    <lineage>
        <taxon>Bacteria</taxon>
        <taxon>Pseudomonadati</taxon>
        <taxon>Chlamydiota</taxon>
        <taxon>Chlamydiia</taxon>
        <taxon>Parachlamydiales</taxon>
        <taxon>Waddliaceae</taxon>
        <taxon>Waddlia</taxon>
    </lineage>
</organism>
<name>D6YUA8_WADCW</name>
<protein>
    <submittedName>
        <fullName evidence="2">Uncharacterized protein</fullName>
    </submittedName>
</protein>
<dbReference type="AlphaFoldDB" id="D6YUA8"/>
<dbReference type="STRING" id="716544.wcw_0345"/>
<dbReference type="SUPFAM" id="SSF48452">
    <property type="entry name" value="TPR-like"/>
    <property type="match status" value="1"/>
</dbReference>
<accession>D6YUA8</accession>
<evidence type="ECO:0000256" key="1">
    <source>
        <dbReference type="SAM" id="MobiDB-lite"/>
    </source>
</evidence>
<proteinExistence type="predicted"/>
<dbReference type="KEGG" id="wch:wcw_0345"/>
<dbReference type="Proteomes" id="UP000001505">
    <property type="component" value="Chromosome"/>
</dbReference>
<evidence type="ECO:0000313" key="3">
    <source>
        <dbReference type="Proteomes" id="UP000001505"/>
    </source>
</evidence>